<dbReference type="CDD" id="cd01651">
    <property type="entry name" value="RT_G2_intron"/>
    <property type="match status" value="1"/>
</dbReference>
<feature type="domain" description="Reverse transcriptase" evidence="1">
    <location>
        <begin position="113"/>
        <end position="190"/>
    </location>
</feature>
<dbReference type="InterPro" id="IPR000477">
    <property type="entry name" value="RT_dom"/>
</dbReference>
<comment type="caution">
    <text evidence="2">The sequence shown here is derived from an EMBL/GenBank/DDBJ whole genome shotgun (WGS) entry which is preliminary data.</text>
</comment>
<name>A0A2T0RFC6_9ACTN</name>
<accession>A0A2T0RFC6</accession>
<dbReference type="RefSeq" id="WP_245908677.1">
    <property type="nucleotide sequence ID" value="NZ_PVZG01000027.1"/>
</dbReference>
<dbReference type="Pfam" id="PF00078">
    <property type="entry name" value="RVT_1"/>
    <property type="match status" value="1"/>
</dbReference>
<keyword evidence="3" id="KW-1185">Reference proteome</keyword>
<organism evidence="2 3">
    <name type="scientific">Pseudosporangium ferrugineum</name>
    <dbReference type="NCBI Taxonomy" id="439699"/>
    <lineage>
        <taxon>Bacteria</taxon>
        <taxon>Bacillati</taxon>
        <taxon>Actinomycetota</taxon>
        <taxon>Actinomycetes</taxon>
        <taxon>Micromonosporales</taxon>
        <taxon>Micromonosporaceae</taxon>
        <taxon>Pseudosporangium</taxon>
    </lineage>
</organism>
<evidence type="ECO:0000313" key="2">
    <source>
        <dbReference type="EMBL" id="PRY19906.1"/>
    </source>
</evidence>
<dbReference type="AlphaFoldDB" id="A0A2T0RFC6"/>
<dbReference type="GO" id="GO:0003964">
    <property type="term" value="F:RNA-directed DNA polymerase activity"/>
    <property type="evidence" value="ECO:0007669"/>
    <property type="project" value="UniProtKB-KW"/>
</dbReference>
<keyword evidence="2" id="KW-0808">Transferase</keyword>
<protein>
    <submittedName>
        <fullName evidence="2">Reverse transcriptase (RNA-dependent DNA polymerase)</fullName>
    </submittedName>
</protein>
<proteinExistence type="predicted"/>
<evidence type="ECO:0000313" key="3">
    <source>
        <dbReference type="Proteomes" id="UP000239209"/>
    </source>
</evidence>
<dbReference type="PANTHER" id="PTHR34047">
    <property type="entry name" value="NUCLEAR INTRON MATURASE 1, MITOCHONDRIAL-RELATED"/>
    <property type="match status" value="1"/>
</dbReference>
<keyword evidence="2" id="KW-0548">Nucleotidyltransferase</keyword>
<dbReference type="EMBL" id="PVZG01000027">
    <property type="protein sequence ID" value="PRY19906.1"/>
    <property type="molecule type" value="Genomic_DNA"/>
</dbReference>
<dbReference type="PANTHER" id="PTHR34047:SF8">
    <property type="entry name" value="PROTEIN YKFC"/>
    <property type="match status" value="1"/>
</dbReference>
<dbReference type="InterPro" id="IPR051083">
    <property type="entry name" value="GrpII_Intron_Splice-Mob/Def"/>
</dbReference>
<gene>
    <name evidence="2" type="ORF">CLV70_12731</name>
</gene>
<keyword evidence="2" id="KW-0695">RNA-directed DNA polymerase</keyword>
<reference evidence="2 3" key="1">
    <citation type="submission" date="2018-03" db="EMBL/GenBank/DDBJ databases">
        <title>Genomic Encyclopedia of Archaeal and Bacterial Type Strains, Phase II (KMG-II): from individual species to whole genera.</title>
        <authorList>
            <person name="Goeker M."/>
        </authorList>
    </citation>
    <scope>NUCLEOTIDE SEQUENCE [LARGE SCALE GENOMIC DNA]</scope>
    <source>
        <strain evidence="2 3">DSM 45348</strain>
    </source>
</reference>
<dbReference type="Proteomes" id="UP000239209">
    <property type="component" value="Unassembled WGS sequence"/>
</dbReference>
<dbReference type="SUPFAM" id="SSF56672">
    <property type="entry name" value="DNA/RNA polymerases"/>
    <property type="match status" value="1"/>
</dbReference>
<evidence type="ECO:0000259" key="1">
    <source>
        <dbReference type="Pfam" id="PF00078"/>
    </source>
</evidence>
<sequence>MPQDAPPNGGAPAGRVLGPYGRVTEMQAKLHRWAAADPGRRFDDLFNFVYDPATLVMAFARVAGNRGANTPGVDGWTVAMVEERIGVPGFLDGVRTSLKDGTFRPLPVRERAIAKPGGSGKVRKLGIPTIVDRVVQAALKLVLEPIFEADFLPVSYGFRPMRRAHDAIAEIHMFGSRGYQWVLDADIEACQAPGLMESWLAGFQGCNDRLGHHV</sequence>
<dbReference type="InterPro" id="IPR043502">
    <property type="entry name" value="DNA/RNA_pol_sf"/>
</dbReference>